<reference evidence="11" key="1">
    <citation type="submission" date="2008-06" db="EMBL/GenBank/DDBJ databases">
        <title>Complete sequence of Chlorobium phaeobacteroides BS1.</title>
        <authorList>
            <consortium name="US DOE Joint Genome Institute"/>
            <person name="Lucas S."/>
            <person name="Copeland A."/>
            <person name="Lapidus A."/>
            <person name="Glavina del Rio T."/>
            <person name="Dalin E."/>
            <person name="Tice H."/>
            <person name="Bruce D."/>
            <person name="Goodwin L."/>
            <person name="Pitluck S."/>
            <person name="Schmutz J."/>
            <person name="Larimer F."/>
            <person name="Land M."/>
            <person name="Hauser L."/>
            <person name="Kyrpides N."/>
            <person name="Ovchinnikova G."/>
            <person name="Li T."/>
            <person name="Liu Z."/>
            <person name="Zhao F."/>
            <person name="Overmann J."/>
            <person name="Bryant D.A."/>
            <person name="Richardson P."/>
        </authorList>
    </citation>
    <scope>NUCLEOTIDE SEQUENCE [LARGE SCALE GENOMIC DNA]</scope>
    <source>
        <strain evidence="11">BS1</strain>
    </source>
</reference>
<feature type="domain" description="Glycosyl transferase family 1" evidence="9">
    <location>
        <begin position="303"/>
        <end position="459"/>
    </location>
</feature>
<dbReference type="OrthoDB" id="9808590at2"/>
<dbReference type="GO" id="GO:0005978">
    <property type="term" value="P:glycogen biosynthetic process"/>
    <property type="evidence" value="ECO:0007669"/>
    <property type="project" value="UniProtKB-UniRule"/>
</dbReference>
<comment type="function">
    <text evidence="2 8">Synthesizes alpha-1,4-glucan chains using ADP-glucose.</text>
</comment>
<comment type="similarity">
    <text evidence="4 8">Belongs to the glycosyltransferase 1 family. Bacterial/plant glycogen synthase subfamily.</text>
</comment>
<dbReference type="Pfam" id="PF00534">
    <property type="entry name" value="Glycos_transf_1"/>
    <property type="match status" value="1"/>
</dbReference>
<dbReference type="InterPro" id="IPR011835">
    <property type="entry name" value="GS/SS"/>
</dbReference>
<evidence type="ECO:0000259" key="9">
    <source>
        <dbReference type="Pfam" id="PF00534"/>
    </source>
</evidence>
<dbReference type="PANTHER" id="PTHR45825">
    <property type="entry name" value="GRANULE-BOUND STARCH SYNTHASE 1, CHLOROPLASTIC/AMYLOPLASTIC"/>
    <property type="match status" value="1"/>
</dbReference>
<organism evidence="11">
    <name type="scientific">Chlorobium phaeobacteroides (strain BS1)</name>
    <dbReference type="NCBI Taxonomy" id="331678"/>
    <lineage>
        <taxon>Bacteria</taxon>
        <taxon>Pseudomonadati</taxon>
        <taxon>Chlorobiota</taxon>
        <taxon>Chlorobiia</taxon>
        <taxon>Chlorobiales</taxon>
        <taxon>Chlorobiaceae</taxon>
        <taxon>Chlorobium/Pelodictyon group</taxon>
        <taxon>Chlorobium</taxon>
    </lineage>
</organism>
<evidence type="ECO:0000256" key="2">
    <source>
        <dbReference type="ARBA" id="ARBA00002764"/>
    </source>
</evidence>
<evidence type="ECO:0000256" key="1">
    <source>
        <dbReference type="ARBA" id="ARBA00001478"/>
    </source>
</evidence>
<evidence type="ECO:0000256" key="6">
    <source>
        <dbReference type="ARBA" id="ARBA00022679"/>
    </source>
</evidence>
<protein>
    <recommendedName>
        <fullName evidence="8">Glycogen synthase</fullName>
        <ecNumber evidence="8">2.4.1.21</ecNumber>
    </recommendedName>
    <alternativeName>
        <fullName evidence="8">Starch [bacterial glycogen] synthase</fullName>
    </alternativeName>
</protein>
<dbReference type="CAZy" id="GT5">
    <property type="family name" value="Glycosyltransferase Family 5"/>
</dbReference>
<dbReference type="GO" id="GO:0004373">
    <property type="term" value="F:alpha-1,4-glucan glucosyltransferase (UDP-glucose donor) activity"/>
    <property type="evidence" value="ECO:0007669"/>
    <property type="project" value="InterPro"/>
</dbReference>
<dbReference type="SUPFAM" id="SSF53756">
    <property type="entry name" value="UDP-Glycosyltransferase/glycogen phosphorylase"/>
    <property type="match status" value="1"/>
</dbReference>
<comment type="catalytic activity">
    <reaction evidence="1 8">
        <text>[(1-&gt;4)-alpha-D-glucosyl](n) + ADP-alpha-D-glucose = [(1-&gt;4)-alpha-D-glucosyl](n+1) + ADP + H(+)</text>
        <dbReference type="Rhea" id="RHEA:18189"/>
        <dbReference type="Rhea" id="RHEA-COMP:9584"/>
        <dbReference type="Rhea" id="RHEA-COMP:9587"/>
        <dbReference type="ChEBI" id="CHEBI:15378"/>
        <dbReference type="ChEBI" id="CHEBI:15444"/>
        <dbReference type="ChEBI" id="CHEBI:57498"/>
        <dbReference type="ChEBI" id="CHEBI:456216"/>
        <dbReference type="EC" id="2.4.1.21"/>
    </reaction>
</comment>
<evidence type="ECO:0000256" key="8">
    <source>
        <dbReference type="HAMAP-Rule" id="MF_00484"/>
    </source>
</evidence>
<dbReference type="EMBL" id="CP001101">
    <property type="protein sequence ID" value="ACE05151.1"/>
    <property type="molecule type" value="Genomic_DNA"/>
</dbReference>
<dbReference type="UniPathway" id="UPA00164"/>
<sequence>MSRSTCKVLYVSGEISPFVRVSCLADFMASFPQAMEDEGCEARIMMPKYGVINDRKFRLHDVLRLSDIEVPLKDKTDLLHVKVTALPSSKIQTYFLYNEKHNKRSGLFIDMSHGDEYKGSAERAIFFNLGILETLQRLGWKPDIIHFHDWYAGLVPLLLKTVYADNAFFKDIRTFLTVHNVHRQGVFPLKSFTKLLPEDLIEGLHVEDGNVNMLFTGMKHVDTVSTTSEKYAGLISSDSAVSCGADKVLNSRGMHPQGITNGLDSKQWNPSSDKLIKKKFDIERLDEKRENKKFLLESLIMPFDEETPLIGAMIHFDRFQGIDLLIESIDRLMELDLQLVICGSGSKEVQSKLHALAKEYEGRIGLDFEFTDAGFHQLMAAVDMLLIPGKSESCGMQQFFAMRYGAVPVVNAGGGISETIVEIDARSDGSGFVFHDYTPASLVEKIGEALAVYGDQERWETLVKENMERRLTWKKSAKKYNQLYSDLLERK</sequence>
<dbReference type="PANTHER" id="PTHR45825:SF11">
    <property type="entry name" value="ALPHA AMYLASE DOMAIN-CONTAINING PROTEIN"/>
    <property type="match status" value="1"/>
</dbReference>
<evidence type="ECO:0000313" key="11">
    <source>
        <dbReference type="EMBL" id="ACE05151.1"/>
    </source>
</evidence>
<evidence type="ECO:0000256" key="4">
    <source>
        <dbReference type="ARBA" id="ARBA00010281"/>
    </source>
</evidence>
<dbReference type="CDD" id="cd03791">
    <property type="entry name" value="GT5_Glycogen_synthase_DULL1-like"/>
    <property type="match status" value="1"/>
</dbReference>
<feature type="domain" description="Starch synthase catalytic" evidence="10">
    <location>
        <begin position="7"/>
        <end position="250"/>
    </location>
</feature>
<dbReference type="STRING" id="331678.Cphamn1_2246"/>
<keyword evidence="5 8" id="KW-0328">Glycosyltransferase</keyword>
<dbReference type="NCBIfam" id="TIGR02095">
    <property type="entry name" value="glgA"/>
    <property type="match status" value="1"/>
</dbReference>
<dbReference type="Gene3D" id="3.40.50.2000">
    <property type="entry name" value="Glycogen Phosphorylase B"/>
    <property type="match status" value="2"/>
</dbReference>
<keyword evidence="6 8" id="KW-0808">Transferase</keyword>
<feature type="binding site" evidence="8">
    <location>
        <position position="20"/>
    </location>
    <ligand>
        <name>ADP-alpha-D-glucose</name>
        <dbReference type="ChEBI" id="CHEBI:57498"/>
    </ligand>
</feature>
<gene>
    <name evidence="8" type="primary">glgA</name>
    <name evidence="11" type="ordered locus">Cphamn1_2246</name>
</gene>
<dbReference type="HOGENOM" id="CLU_009583_18_0_10"/>
<dbReference type="HAMAP" id="MF_00484">
    <property type="entry name" value="Glycogen_synth"/>
    <property type="match status" value="1"/>
</dbReference>
<dbReference type="EC" id="2.4.1.21" evidence="8"/>
<comment type="pathway">
    <text evidence="3 8">Glycan biosynthesis; glycogen biosynthesis.</text>
</comment>
<proteinExistence type="inferred from homology"/>
<dbReference type="InterPro" id="IPR013534">
    <property type="entry name" value="Starch_synth_cat_dom"/>
</dbReference>
<accession>B3ENR2</accession>
<dbReference type="eggNOG" id="COG0297">
    <property type="taxonomic scope" value="Bacteria"/>
</dbReference>
<evidence type="ECO:0000256" key="5">
    <source>
        <dbReference type="ARBA" id="ARBA00022676"/>
    </source>
</evidence>
<dbReference type="NCBIfam" id="NF010698">
    <property type="entry name" value="PRK14098.1"/>
    <property type="match status" value="1"/>
</dbReference>
<keyword evidence="7 8" id="KW-0320">Glycogen biosynthesis</keyword>
<dbReference type="GO" id="GO:0009011">
    <property type="term" value="F:alpha-1,4-glucan glucosyltransferase (ADP-glucose donor) activity"/>
    <property type="evidence" value="ECO:0007669"/>
    <property type="project" value="UniProtKB-UniRule"/>
</dbReference>
<evidence type="ECO:0000256" key="3">
    <source>
        <dbReference type="ARBA" id="ARBA00004964"/>
    </source>
</evidence>
<dbReference type="AlphaFoldDB" id="B3ENR2"/>
<dbReference type="Pfam" id="PF08323">
    <property type="entry name" value="Glyco_transf_5"/>
    <property type="match status" value="1"/>
</dbReference>
<evidence type="ECO:0000256" key="7">
    <source>
        <dbReference type="ARBA" id="ARBA00023056"/>
    </source>
</evidence>
<dbReference type="KEGG" id="cpb:Cphamn1_2246"/>
<name>B3ENR2_CHLPB</name>
<dbReference type="InterPro" id="IPR001296">
    <property type="entry name" value="Glyco_trans_1"/>
</dbReference>
<evidence type="ECO:0000259" key="10">
    <source>
        <dbReference type="Pfam" id="PF08323"/>
    </source>
</evidence>